<evidence type="ECO:0000259" key="3">
    <source>
        <dbReference type="Pfam" id="PF03281"/>
    </source>
</evidence>
<dbReference type="GO" id="GO:0032481">
    <property type="term" value="P:positive regulation of type I interferon production"/>
    <property type="evidence" value="ECO:0007669"/>
    <property type="project" value="TreeGrafter"/>
</dbReference>
<evidence type="ECO:0000313" key="6">
    <source>
        <dbReference type="Proteomes" id="UP000261640"/>
    </source>
</evidence>
<evidence type="ECO:0000259" key="4">
    <source>
        <dbReference type="Pfam" id="PF20266"/>
    </source>
</evidence>
<dbReference type="Pfam" id="PF20266">
    <property type="entry name" value="Mab-21_C"/>
    <property type="match status" value="1"/>
</dbReference>
<feature type="domain" description="Mab-21-like HhH/H2TH-like" evidence="4">
    <location>
        <begin position="533"/>
        <end position="632"/>
    </location>
</feature>
<dbReference type="Proteomes" id="UP000261640">
    <property type="component" value="Unplaced"/>
</dbReference>
<dbReference type="OrthoDB" id="6054650at2759"/>
<protein>
    <submittedName>
        <fullName evidence="5">Cyclic GMP-AMP synthase a</fullName>
    </submittedName>
</protein>
<accession>A0A3Q3MYJ4</accession>
<dbReference type="SMART" id="SM01265">
    <property type="entry name" value="Mab-21"/>
    <property type="match status" value="1"/>
</dbReference>
<dbReference type="PANTHER" id="PTHR10656">
    <property type="entry name" value="CELL FATE DETERMINING PROTEIN MAB21-RELATED"/>
    <property type="match status" value="1"/>
</dbReference>
<feature type="compositionally biased region" description="Basic residues" evidence="2">
    <location>
        <begin position="181"/>
        <end position="190"/>
    </location>
</feature>
<dbReference type="Pfam" id="PF03281">
    <property type="entry name" value="Mab-21"/>
    <property type="match status" value="1"/>
</dbReference>
<dbReference type="GO" id="GO:0045087">
    <property type="term" value="P:innate immune response"/>
    <property type="evidence" value="ECO:0007669"/>
    <property type="project" value="Ensembl"/>
</dbReference>
<organism evidence="5 6">
    <name type="scientific">Mastacembelus armatus</name>
    <name type="common">zig-zag eel</name>
    <dbReference type="NCBI Taxonomy" id="205130"/>
    <lineage>
        <taxon>Eukaryota</taxon>
        <taxon>Metazoa</taxon>
        <taxon>Chordata</taxon>
        <taxon>Craniata</taxon>
        <taxon>Vertebrata</taxon>
        <taxon>Euteleostomi</taxon>
        <taxon>Actinopterygii</taxon>
        <taxon>Neopterygii</taxon>
        <taxon>Teleostei</taxon>
        <taxon>Neoteleostei</taxon>
        <taxon>Acanthomorphata</taxon>
        <taxon>Anabantaria</taxon>
        <taxon>Synbranchiformes</taxon>
        <taxon>Mastacembelidae</taxon>
        <taxon>Mastacembelus</taxon>
    </lineage>
</organism>
<dbReference type="Gene3D" id="1.10.1410.40">
    <property type="match status" value="1"/>
</dbReference>
<dbReference type="GO" id="GO:0005829">
    <property type="term" value="C:cytosol"/>
    <property type="evidence" value="ECO:0007669"/>
    <property type="project" value="TreeGrafter"/>
</dbReference>
<dbReference type="InterPro" id="IPR046903">
    <property type="entry name" value="Mab-21-like_nuc_Trfase"/>
</dbReference>
<dbReference type="FunCoup" id="A0A3Q3MYJ4">
    <property type="interactions" value="413"/>
</dbReference>
<feature type="region of interest" description="Disordered" evidence="2">
    <location>
        <begin position="119"/>
        <end position="148"/>
    </location>
</feature>
<dbReference type="GO" id="GO:0006144">
    <property type="term" value="P:purine nucleobase metabolic process"/>
    <property type="evidence" value="ECO:0007669"/>
    <property type="project" value="Ensembl"/>
</dbReference>
<dbReference type="GO" id="GO:0038001">
    <property type="term" value="P:paracrine signaling"/>
    <property type="evidence" value="ECO:0007669"/>
    <property type="project" value="TreeGrafter"/>
</dbReference>
<evidence type="ECO:0000313" key="5">
    <source>
        <dbReference type="Ensembl" id="ENSMAMP00000032868.2"/>
    </source>
</evidence>
<evidence type="ECO:0000256" key="2">
    <source>
        <dbReference type="SAM" id="MobiDB-lite"/>
    </source>
</evidence>
<dbReference type="InParanoid" id="A0A3Q3MYJ4"/>
<dbReference type="FunFam" id="1.10.1410.40:FF:000007">
    <property type="entry name" value="Cyclic GMP-AMP synthase"/>
    <property type="match status" value="1"/>
</dbReference>
<feature type="compositionally biased region" description="Basic residues" evidence="2">
    <location>
        <begin position="1"/>
        <end position="12"/>
    </location>
</feature>
<comment type="similarity">
    <text evidence="1">Belongs to the mab-21 family.</text>
</comment>
<dbReference type="GeneTree" id="ENSGT01050000244827"/>
<dbReference type="GO" id="GO:2000042">
    <property type="term" value="P:negative regulation of double-strand break repair via homologous recombination"/>
    <property type="evidence" value="ECO:0007669"/>
    <property type="project" value="TreeGrafter"/>
</dbReference>
<reference evidence="5" key="2">
    <citation type="submission" date="2025-09" db="UniProtKB">
        <authorList>
            <consortium name="Ensembl"/>
        </authorList>
    </citation>
    <scope>IDENTIFICATION</scope>
</reference>
<dbReference type="GO" id="GO:0003682">
    <property type="term" value="F:chromatin binding"/>
    <property type="evidence" value="ECO:0007669"/>
    <property type="project" value="TreeGrafter"/>
</dbReference>
<dbReference type="GO" id="GO:0006974">
    <property type="term" value="P:DNA damage response"/>
    <property type="evidence" value="ECO:0007669"/>
    <property type="project" value="TreeGrafter"/>
</dbReference>
<reference evidence="5" key="1">
    <citation type="submission" date="2025-08" db="UniProtKB">
        <authorList>
            <consortium name="Ensembl"/>
        </authorList>
    </citation>
    <scope>IDENTIFICATION</scope>
</reference>
<dbReference type="GO" id="GO:0005634">
    <property type="term" value="C:nucleus"/>
    <property type="evidence" value="ECO:0007669"/>
    <property type="project" value="TreeGrafter"/>
</dbReference>
<dbReference type="STRING" id="205130.ENSMAMP00000032868"/>
<feature type="region of interest" description="Disordered" evidence="2">
    <location>
        <begin position="178"/>
        <end position="201"/>
    </location>
</feature>
<feature type="domain" description="Mab-21-like nucleotidyltransferase" evidence="3">
    <location>
        <begin position="338"/>
        <end position="517"/>
    </location>
</feature>
<name>A0A3Q3MYJ4_9TELE</name>
<feature type="compositionally biased region" description="Basic and acidic residues" evidence="2">
    <location>
        <begin position="23"/>
        <end position="67"/>
    </location>
</feature>
<dbReference type="InterPro" id="IPR046906">
    <property type="entry name" value="Mab-21_HhH/H2TH-like"/>
</dbReference>
<feature type="region of interest" description="Disordered" evidence="2">
    <location>
        <begin position="1"/>
        <end position="102"/>
    </location>
</feature>
<dbReference type="Ensembl" id="ENSMAMT00000033722.2">
    <property type="protein sequence ID" value="ENSMAMP00000032868.2"/>
    <property type="gene ID" value="ENSMAMG00000022124.2"/>
</dbReference>
<proteinExistence type="inferred from homology"/>
<dbReference type="GO" id="GO:0002230">
    <property type="term" value="P:positive regulation of defense response to virus by host"/>
    <property type="evidence" value="ECO:0007669"/>
    <property type="project" value="TreeGrafter"/>
</dbReference>
<evidence type="ECO:0000256" key="1">
    <source>
        <dbReference type="ARBA" id="ARBA00008307"/>
    </source>
</evidence>
<dbReference type="PANTHER" id="PTHR10656:SF35">
    <property type="entry name" value="CYCLIC GMP-AMP SYNTHASE"/>
    <property type="match status" value="1"/>
</dbReference>
<keyword evidence="6" id="KW-1185">Reference proteome</keyword>
<feature type="compositionally biased region" description="Basic and acidic residues" evidence="2">
    <location>
        <begin position="74"/>
        <end position="87"/>
    </location>
</feature>
<dbReference type="GO" id="GO:0035861">
    <property type="term" value="C:site of double-strand break"/>
    <property type="evidence" value="ECO:0007669"/>
    <property type="project" value="TreeGrafter"/>
</dbReference>
<dbReference type="GO" id="GO:0061501">
    <property type="term" value="F:2',3'-cyclic GMP-AMP synthase activity"/>
    <property type="evidence" value="ECO:0007669"/>
    <property type="project" value="Ensembl"/>
</dbReference>
<dbReference type="GO" id="GO:0003690">
    <property type="term" value="F:double-stranded DNA binding"/>
    <property type="evidence" value="ECO:0007669"/>
    <property type="project" value="TreeGrafter"/>
</dbReference>
<sequence>MTGRGRPSRTPKAKCTNSNTRPKKTEKESQPRCSEKYLTEEKPNDTTKEQKPKEGEKKKANHTEEKPSFPVLSEQKETTKHFTETNKKPKTNTGNTKATVQGTKAKTCAGKYLEQSIEETVKLQPERPKDTKMDSLKTTKEKRCQGKAKSLEHFSEGMTETMSVTLQDTTKASINATATKTHGRKAKKQVKFAEETKSEPQTLEDTANGCIQITRPITCTGKSPEPFAKDMMIEPETHPKKASVKTTKAKTSDTQKTQMEPETPEHTTVAYVQQNRHQDRAAVDTILCTTLEKLKIKRNDRSNASEVINKIVKTITEHLKKNTDCFKEVEEPLHTGSYYENVKISHPDEFDVMLPIPVKRVTIKEFRDDGAFYSVELKRDKSLLEKFQSEGTLSASKMLKEFRGEVKKCVKTFPEWKVTKKTKGCPAVTLTTEVESVSISLDVVLCLMVKSSWPHFTKNGLKIEGWLGTKTRTDYKRQPYYLVPKYEGRGTVESDGVLAKDVWRVSFSHIEKTILKNHGSEKTCCEREGERCCRKDCLKLLKHLLSLLKKEDSSFEKFCSYHAKTTLLHACCSRIKDTEWKASNLTNCFELLLEDFVGYLEKGKLNNFFIPSQNLLSNADQKSCKGLARCIREECKNGFPIFQQ</sequence>
<dbReference type="InterPro" id="IPR024810">
    <property type="entry name" value="MAB21L/cGLR"/>
</dbReference>
<feature type="region of interest" description="Disordered" evidence="2">
    <location>
        <begin position="238"/>
        <end position="265"/>
    </location>
</feature>
<dbReference type="AlphaFoldDB" id="A0A3Q3MYJ4"/>
<dbReference type="GO" id="GO:0071360">
    <property type="term" value="P:cellular response to exogenous dsRNA"/>
    <property type="evidence" value="ECO:0007669"/>
    <property type="project" value="TreeGrafter"/>
</dbReference>
<dbReference type="GO" id="GO:0002218">
    <property type="term" value="P:activation of innate immune response"/>
    <property type="evidence" value="ECO:0007669"/>
    <property type="project" value="TreeGrafter"/>
</dbReference>
<dbReference type="Gene3D" id="3.30.460.90">
    <property type="match status" value="1"/>
</dbReference>